<feature type="region of interest" description="Disordered" evidence="1">
    <location>
        <begin position="148"/>
        <end position="225"/>
    </location>
</feature>
<organism evidence="5 6">
    <name type="scientific">Myriangium duriaei CBS 260.36</name>
    <dbReference type="NCBI Taxonomy" id="1168546"/>
    <lineage>
        <taxon>Eukaryota</taxon>
        <taxon>Fungi</taxon>
        <taxon>Dikarya</taxon>
        <taxon>Ascomycota</taxon>
        <taxon>Pezizomycotina</taxon>
        <taxon>Dothideomycetes</taxon>
        <taxon>Dothideomycetidae</taxon>
        <taxon>Myriangiales</taxon>
        <taxon>Myriangiaceae</taxon>
        <taxon>Myriangium</taxon>
    </lineage>
</organism>
<feature type="chain" id="PRO_5040412001" description="PA14 domain-containing protein" evidence="2">
    <location>
        <begin position="19"/>
        <end position="996"/>
    </location>
</feature>
<dbReference type="AlphaFoldDB" id="A0A9P4J0M4"/>
<feature type="compositionally biased region" description="Low complexity" evidence="1">
    <location>
        <begin position="148"/>
        <end position="208"/>
    </location>
</feature>
<keyword evidence="2" id="KW-0732">Signal</keyword>
<dbReference type="Proteomes" id="UP000799439">
    <property type="component" value="Unassembled WGS sequence"/>
</dbReference>
<dbReference type="InterPro" id="IPR018871">
    <property type="entry name" value="GLEYA_adhesin_domain"/>
</dbReference>
<dbReference type="InterPro" id="IPR003609">
    <property type="entry name" value="Pan_app"/>
</dbReference>
<evidence type="ECO:0000256" key="1">
    <source>
        <dbReference type="SAM" id="MobiDB-lite"/>
    </source>
</evidence>
<evidence type="ECO:0000313" key="5">
    <source>
        <dbReference type="EMBL" id="KAF2150213.1"/>
    </source>
</evidence>
<sequence>MLLSALIPALALASAVSATPVVEGRAAKVSTTKAATHTTVKVPSSSAKLPTHLSSTTRKTTSTSALPPPNTVSRSGSPPAASVSGFTVSAKPTAAGTSKVGLKINDGPPVTPNHSSAVAAAMTSLSRSDSVAYSKNFITVKASAVKAATTTTKKTTTTTSTKKSTTTTKAGTAAVKKATTSSKKSSTTTTTKKTSTTTKKSTTTTKATTLKHARRQQVKAVTTSTTTTTTTTSALQAGCTALEPSVPLVYNPLNTTIAGFWADAKYSTDALANVLPPAGYQTISTNGLGAVFATSDLNYLTMTQNLATYNTTQCARQCDAMAGCLAFNIYYQRGPQYTPSPSCLNPPPVTAIQCGFWGNYVNVSQATNTNTWRQQFGVVIAGSNIYWRYTPPASEASLGFKGPTPQTGALGVSSSKYISYGYMSTMNAATCANACLSLTASRRSISNSWYFFTGGVYTPCQSFNIFNLTQSGAVQSYVCVMYSDVAANSGTPSTTLTLGGVTYGTTYSYTYDLYPQDPGSISSTWSAAPQSTSASCDTLYAAGSTVTDYDGVTWNLACNYDVTGTTQTDLASVSAPDFYSCFDICNGITACDAFSFGWNTCFLKTVNSTTTASPYSNSNTDLAWKASSNYAGFSARAASTATVAATTLTQAWTGTYTTTITKFVGTAGTVIVQTPGTIAAASATTTASSVVLYYTGATDSGTATTIYTTTVAGPSVTTTIVNSNVKSTGTSTSVWATSTSTRVVVVGKTTSYTTYYTTSTATLYSTAYTSTTSYTTTSSILTVYPTPAACNGASLQGANYAFYANNYMGGQSTYGYPSFSPEAYKTINATKNGTTSYIAEDNDGANLQTIYGNANSDGTSMVIDNTFYVFAGRGSGYYTFQIPYADDITMIWIGSKAYSGWSRANNDLLQFWSGQAQTIISLSYYMTFGTYMPVRVMWANGGGAGSLQLNIWAPDGSFLLQNLGTGSNSAIMSQDIVTRPCNSALGAAFPSWGKEW</sequence>
<evidence type="ECO:0000313" key="6">
    <source>
        <dbReference type="Proteomes" id="UP000799439"/>
    </source>
</evidence>
<feature type="compositionally biased region" description="Low complexity" evidence="1">
    <location>
        <begin position="51"/>
        <end position="64"/>
    </location>
</feature>
<feature type="signal peptide" evidence="2">
    <location>
        <begin position="1"/>
        <end position="18"/>
    </location>
</feature>
<reference evidence="5" key="1">
    <citation type="journal article" date="2020" name="Stud. Mycol.">
        <title>101 Dothideomycetes genomes: a test case for predicting lifestyles and emergence of pathogens.</title>
        <authorList>
            <person name="Haridas S."/>
            <person name="Albert R."/>
            <person name="Binder M."/>
            <person name="Bloem J."/>
            <person name="Labutti K."/>
            <person name="Salamov A."/>
            <person name="Andreopoulos B."/>
            <person name="Baker S."/>
            <person name="Barry K."/>
            <person name="Bills G."/>
            <person name="Bluhm B."/>
            <person name="Cannon C."/>
            <person name="Castanera R."/>
            <person name="Culley D."/>
            <person name="Daum C."/>
            <person name="Ezra D."/>
            <person name="Gonzalez J."/>
            <person name="Henrissat B."/>
            <person name="Kuo A."/>
            <person name="Liang C."/>
            <person name="Lipzen A."/>
            <person name="Lutzoni F."/>
            <person name="Magnuson J."/>
            <person name="Mondo S."/>
            <person name="Nolan M."/>
            <person name="Ohm R."/>
            <person name="Pangilinan J."/>
            <person name="Park H.-J."/>
            <person name="Ramirez L."/>
            <person name="Alfaro M."/>
            <person name="Sun H."/>
            <person name="Tritt A."/>
            <person name="Yoshinaga Y."/>
            <person name="Zwiers L.-H."/>
            <person name="Turgeon B."/>
            <person name="Goodwin S."/>
            <person name="Spatafora J."/>
            <person name="Crous P."/>
            <person name="Grigoriev I."/>
        </authorList>
    </citation>
    <scope>NUCLEOTIDE SEQUENCE</scope>
    <source>
        <strain evidence="5">CBS 260.36</strain>
    </source>
</reference>
<evidence type="ECO:0000256" key="2">
    <source>
        <dbReference type="SAM" id="SignalP"/>
    </source>
</evidence>
<dbReference type="PANTHER" id="PTHR36578">
    <property type="entry name" value="CHROMOSOME 15, WHOLE GENOME SHOTGUN SEQUENCE"/>
    <property type="match status" value="1"/>
</dbReference>
<dbReference type="PANTHER" id="PTHR36578:SF1">
    <property type="entry name" value="APPLE DOMAIN-CONTAINING PROTEIN"/>
    <property type="match status" value="1"/>
</dbReference>
<feature type="domain" description="PA14" evidence="4">
    <location>
        <begin position="806"/>
        <end position="965"/>
    </location>
</feature>
<comment type="caution">
    <text evidence="5">The sequence shown here is derived from an EMBL/GenBank/DDBJ whole genome shotgun (WGS) entry which is preliminary data.</text>
</comment>
<protein>
    <recommendedName>
        <fullName evidence="7">PA14 domain-containing protein</fullName>
    </recommendedName>
</protein>
<gene>
    <name evidence="5" type="ORF">K461DRAFT_281450</name>
</gene>
<feature type="domain" description="Apple" evidence="3">
    <location>
        <begin position="558"/>
        <end position="627"/>
    </location>
</feature>
<accession>A0A9P4J0M4</accession>
<evidence type="ECO:0008006" key="7">
    <source>
        <dbReference type="Google" id="ProtNLM"/>
    </source>
</evidence>
<feature type="region of interest" description="Disordered" evidence="1">
    <location>
        <begin position="42"/>
        <end position="85"/>
    </location>
</feature>
<dbReference type="PROSITE" id="PS51820">
    <property type="entry name" value="PA14"/>
    <property type="match status" value="1"/>
</dbReference>
<name>A0A9P4J0M4_9PEZI</name>
<dbReference type="Gene3D" id="2.60.120.1560">
    <property type="match status" value="1"/>
</dbReference>
<dbReference type="OrthoDB" id="271448at2759"/>
<keyword evidence="6" id="KW-1185">Reference proteome</keyword>
<dbReference type="PROSITE" id="PS50948">
    <property type="entry name" value="PAN"/>
    <property type="match status" value="1"/>
</dbReference>
<dbReference type="InterPro" id="IPR037524">
    <property type="entry name" value="PA14/GLEYA"/>
</dbReference>
<evidence type="ECO:0000259" key="3">
    <source>
        <dbReference type="PROSITE" id="PS50948"/>
    </source>
</evidence>
<dbReference type="EMBL" id="ML996090">
    <property type="protein sequence ID" value="KAF2150213.1"/>
    <property type="molecule type" value="Genomic_DNA"/>
</dbReference>
<evidence type="ECO:0000259" key="4">
    <source>
        <dbReference type="PROSITE" id="PS51820"/>
    </source>
</evidence>
<dbReference type="Pfam" id="PF10528">
    <property type="entry name" value="GLEYA"/>
    <property type="match status" value="1"/>
</dbReference>
<proteinExistence type="predicted"/>